<evidence type="ECO:0000256" key="2">
    <source>
        <dbReference type="ARBA" id="ARBA00022576"/>
    </source>
</evidence>
<keyword evidence="4" id="KW-0663">Pyridoxal phosphate</keyword>
<keyword evidence="2 6" id="KW-0032">Aminotransferase</keyword>
<dbReference type="EMBL" id="JACRUM010000001">
    <property type="protein sequence ID" value="MBC5861843.1"/>
    <property type="molecule type" value="Genomic_DNA"/>
</dbReference>
<dbReference type="Gene3D" id="3.90.1150.10">
    <property type="entry name" value="Aspartate Aminotransferase, domain 1"/>
    <property type="match status" value="1"/>
</dbReference>
<accession>A0ABR7JBK4</accession>
<dbReference type="PANTHER" id="PTHR42885">
    <property type="entry name" value="HISTIDINOL-PHOSPHATE AMINOTRANSFERASE-RELATED"/>
    <property type="match status" value="1"/>
</dbReference>
<sequence length="381" mass="42476">METNRRLWLKKIGIGVAGVGLTNFNLFASPLESEILINSFENDTNLIFLRSNENPYGPSPLARKAFLDNANISNRYNWDVATLLISDLAKKNSVKDENILLGAGSTEILDLVAKFVSLEKGQGSPQRGTGNANYVIADPSYDYWTVSLDNLGLTKNKGPLTSDKKIDLNAMLQAVNQNTKLVYICNPNNPTGTVCEREALVEFISKISQKTIVLIDEAYLDFTKQQSLSPIVNDHKNIIITKTFSKMYGLAGARIGYAIADKTTIDDLSNIQSNTNNSVSVLSKLAAIASLKDENFVSNCYSLNENVRQYTISELKKLNCECISSNTNFIYFSLAKYGKDYFKQLEDNNIEGGKIYEERGKWTRITVGTMDEMKKFIKAIQ</sequence>
<keyword evidence="3" id="KW-0808">Transferase</keyword>
<comment type="cofactor">
    <cofactor evidence="1">
        <name>pyridoxal 5'-phosphate</name>
        <dbReference type="ChEBI" id="CHEBI:597326"/>
    </cofactor>
</comment>
<dbReference type="InterPro" id="IPR015421">
    <property type="entry name" value="PyrdxlP-dep_Trfase_major"/>
</dbReference>
<evidence type="ECO:0000259" key="5">
    <source>
        <dbReference type="Pfam" id="PF00155"/>
    </source>
</evidence>
<keyword evidence="7" id="KW-1185">Reference proteome</keyword>
<evidence type="ECO:0000256" key="3">
    <source>
        <dbReference type="ARBA" id="ARBA00022679"/>
    </source>
</evidence>
<evidence type="ECO:0000313" key="7">
    <source>
        <dbReference type="Proteomes" id="UP000621670"/>
    </source>
</evidence>
<dbReference type="InterPro" id="IPR015424">
    <property type="entry name" value="PyrdxlP-dep_Trfase"/>
</dbReference>
<feature type="domain" description="Aminotransferase class I/classII large" evidence="5">
    <location>
        <begin position="45"/>
        <end position="380"/>
    </location>
</feature>
<dbReference type="PANTHER" id="PTHR42885:SF2">
    <property type="entry name" value="HISTIDINOL-PHOSPHATE AMINOTRANSFERASE"/>
    <property type="match status" value="1"/>
</dbReference>
<proteinExistence type="predicted"/>
<dbReference type="Pfam" id="PF00155">
    <property type="entry name" value="Aminotran_1_2"/>
    <property type="match status" value="1"/>
</dbReference>
<evidence type="ECO:0000313" key="6">
    <source>
        <dbReference type="EMBL" id="MBC5861843.1"/>
    </source>
</evidence>
<dbReference type="RefSeq" id="WP_166132514.1">
    <property type="nucleotide sequence ID" value="NZ_JAAOBY010000001.1"/>
</dbReference>
<name>A0ABR7JBK4_9FLAO</name>
<dbReference type="CDD" id="cd00609">
    <property type="entry name" value="AAT_like"/>
    <property type="match status" value="1"/>
</dbReference>
<gene>
    <name evidence="6" type="ORF">H8R26_00275</name>
</gene>
<evidence type="ECO:0000256" key="1">
    <source>
        <dbReference type="ARBA" id="ARBA00001933"/>
    </source>
</evidence>
<dbReference type="InterPro" id="IPR015422">
    <property type="entry name" value="PyrdxlP-dep_Trfase_small"/>
</dbReference>
<dbReference type="InterPro" id="IPR004839">
    <property type="entry name" value="Aminotransferase_I/II_large"/>
</dbReference>
<dbReference type="Gene3D" id="3.40.640.10">
    <property type="entry name" value="Type I PLP-dependent aspartate aminotransferase-like (Major domain)"/>
    <property type="match status" value="1"/>
</dbReference>
<reference evidence="6 7" key="1">
    <citation type="submission" date="2020-08" db="EMBL/GenBank/DDBJ databases">
        <title>Description of novel Flavobacterium F-400 isolate.</title>
        <authorList>
            <person name="Saticioglu I."/>
            <person name="Duman M."/>
            <person name="Altun S."/>
        </authorList>
    </citation>
    <scope>NUCLEOTIDE SEQUENCE [LARGE SCALE GENOMIC DNA]</scope>
    <source>
        <strain evidence="6 7">F-400</strain>
    </source>
</reference>
<comment type="caution">
    <text evidence="6">The sequence shown here is derived from an EMBL/GenBank/DDBJ whole genome shotgun (WGS) entry which is preliminary data.</text>
</comment>
<protein>
    <submittedName>
        <fullName evidence="6">Aminotransferase class I/II-fold pyridoxal phosphate-dependent enzyme</fullName>
    </submittedName>
</protein>
<dbReference type="Proteomes" id="UP000621670">
    <property type="component" value="Unassembled WGS sequence"/>
</dbReference>
<organism evidence="6 7">
    <name type="scientific">Flavobacterium turcicum</name>
    <dbReference type="NCBI Taxonomy" id="2764718"/>
    <lineage>
        <taxon>Bacteria</taxon>
        <taxon>Pseudomonadati</taxon>
        <taxon>Bacteroidota</taxon>
        <taxon>Flavobacteriia</taxon>
        <taxon>Flavobacteriales</taxon>
        <taxon>Flavobacteriaceae</taxon>
        <taxon>Flavobacterium</taxon>
    </lineage>
</organism>
<dbReference type="SUPFAM" id="SSF53383">
    <property type="entry name" value="PLP-dependent transferases"/>
    <property type="match status" value="1"/>
</dbReference>
<dbReference type="GO" id="GO:0008483">
    <property type="term" value="F:transaminase activity"/>
    <property type="evidence" value="ECO:0007669"/>
    <property type="project" value="UniProtKB-KW"/>
</dbReference>
<evidence type="ECO:0000256" key="4">
    <source>
        <dbReference type="ARBA" id="ARBA00022898"/>
    </source>
</evidence>